<accession>A0ABD5LY36</accession>
<keyword evidence="1" id="KW-0175">Coiled coil</keyword>
<dbReference type="AlphaFoldDB" id="A0ABD5LY36"/>
<sequence length="90" mass="10710">MREVEVAQQNRTRAVAIEQERVNRARELEIVAREREVELQRIEKEKALEEERKNISNVIRERVAVEKRSHKKKSVLKKYVKSQKLSVCAK</sequence>
<feature type="coiled-coil region" evidence="1">
    <location>
        <begin position="25"/>
        <end position="68"/>
    </location>
</feature>
<reference evidence="2" key="1">
    <citation type="submission" date="2021-05" db="EMBL/GenBank/DDBJ databases">
        <title>First report of NDM-5 and VEB-6 producing Proteus mirabilis isolated from blood of a sepsis patient in Kolkata, India.</title>
        <authorList>
            <person name="Halder G."/>
            <person name="Chaudhuri B."/>
            <person name="Dutta S."/>
        </authorList>
    </citation>
    <scope>NUCLEOTIDE SEQUENCE [LARGE SCALE GENOMIC DNA]</scope>
    <source>
        <strain evidence="2">7049</strain>
    </source>
</reference>
<organism evidence="2">
    <name type="scientific">Proteus mirabilis</name>
    <dbReference type="NCBI Taxonomy" id="584"/>
    <lineage>
        <taxon>Bacteria</taxon>
        <taxon>Pseudomonadati</taxon>
        <taxon>Pseudomonadota</taxon>
        <taxon>Gammaproteobacteria</taxon>
        <taxon>Enterobacterales</taxon>
        <taxon>Morganellaceae</taxon>
        <taxon>Proteus</taxon>
    </lineage>
</organism>
<gene>
    <name evidence="2" type="ORF">I3679_023100</name>
</gene>
<comment type="caution">
    <text evidence="2">The sequence shown here is derived from an EMBL/GenBank/DDBJ whole genome shotgun (WGS) entry which is preliminary data.</text>
</comment>
<evidence type="ECO:0000256" key="1">
    <source>
        <dbReference type="SAM" id="Coils"/>
    </source>
</evidence>
<protein>
    <submittedName>
        <fullName evidence="2">Uncharacterized protein</fullName>
    </submittedName>
</protein>
<evidence type="ECO:0000313" key="2">
    <source>
        <dbReference type="EMBL" id="MEY2345565.1"/>
    </source>
</evidence>
<dbReference type="EMBL" id="JADQCH020000002">
    <property type="protein sequence ID" value="MEY2345565.1"/>
    <property type="molecule type" value="Genomic_DNA"/>
</dbReference>
<proteinExistence type="predicted"/>
<name>A0ABD5LY36_PROMI</name>